<feature type="domain" description="FAD-binding" evidence="3">
    <location>
        <begin position="34"/>
        <end position="325"/>
    </location>
</feature>
<protein>
    <recommendedName>
        <fullName evidence="3">FAD-binding domain-containing protein</fullName>
    </recommendedName>
</protein>
<dbReference type="Pfam" id="PF01494">
    <property type="entry name" value="FAD_binding_3"/>
    <property type="match status" value="1"/>
</dbReference>
<evidence type="ECO:0000256" key="2">
    <source>
        <dbReference type="ARBA" id="ARBA00023033"/>
    </source>
</evidence>
<keyword evidence="5" id="KW-1185">Reference proteome</keyword>
<dbReference type="PRINTS" id="PR00420">
    <property type="entry name" value="RNGMNOXGNASE"/>
</dbReference>
<reference evidence="5" key="1">
    <citation type="submission" date="2017-05" db="EMBL/GenBank/DDBJ databases">
        <title>Complete and WGS of Bordetella genogroups.</title>
        <authorList>
            <person name="Spilker T."/>
            <person name="Lipuma J."/>
        </authorList>
    </citation>
    <scope>NUCLEOTIDE SEQUENCE [LARGE SCALE GENOMIC DNA]</scope>
    <source>
        <strain evidence="5">AU8856</strain>
    </source>
</reference>
<dbReference type="OrthoDB" id="8591538at2"/>
<proteinExistence type="predicted"/>
<gene>
    <name evidence="4" type="ORF">CAL28_09470</name>
</gene>
<organism evidence="4 5">
    <name type="scientific">Bordetella genomosp. 11</name>
    <dbReference type="NCBI Taxonomy" id="1416808"/>
    <lineage>
        <taxon>Bacteria</taxon>
        <taxon>Pseudomonadati</taxon>
        <taxon>Pseudomonadota</taxon>
        <taxon>Betaproteobacteria</taxon>
        <taxon>Burkholderiales</taxon>
        <taxon>Alcaligenaceae</taxon>
        <taxon>Bordetella</taxon>
    </lineage>
</organism>
<dbReference type="Proteomes" id="UP000215767">
    <property type="component" value="Unassembled WGS sequence"/>
</dbReference>
<dbReference type="InterPro" id="IPR036188">
    <property type="entry name" value="FAD/NAD-bd_sf"/>
</dbReference>
<dbReference type="GO" id="GO:0004497">
    <property type="term" value="F:monooxygenase activity"/>
    <property type="evidence" value="ECO:0007669"/>
    <property type="project" value="UniProtKB-KW"/>
</dbReference>
<evidence type="ECO:0000313" key="5">
    <source>
        <dbReference type="Proteomes" id="UP000215767"/>
    </source>
</evidence>
<accession>A0A261UCS9</accession>
<dbReference type="SUPFAM" id="SSF51905">
    <property type="entry name" value="FAD/NAD(P)-binding domain"/>
    <property type="match status" value="1"/>
</dbReference>
<dbReference type="InterPro" id="IPR050493">
    <property type="entry name" value="FAD-dep_Monooxygenase_BioMet"/>
</dbReference>
<comment type="caution">
    <text evidence="4">The sequence shown here is derived from an EMBL/GenBank/DDBJ whole genome shotgun (WGS) entry which is preliminary data.</text>
</comment>
<sequence>MPAARWASRHCHSTCPSSWKWSSRSSEDSMTRTAEIAGGGIGGLAAGALLARQGWRVRVHEQGDEIREIGAGIYIKNNSLEVLEHLGVMRRIEAHGTKLERAQIRFADGRVKQERQLTGASRVHTFARQTLIEGLRDVALDSGVQILTGSRVTGARDGRLHTKEGSYPADLVIAADGVHSAVRASLGIGGGFSELPTLIDRFLIESRQFTPELQTVEHWSGNRRIGVTPAGPIHTYVYMVAPAADTRAARLPLDVADWSRRFPLLRPLFEVLAAAPATQYPYGVVSCPRWAVGNVAILGDAAHGLPPTLGQGAGLTLMNALALATLVRDATDIPAALRSWEQRVRFISDRTQAWSCRYDAFTRQWPTVLDFARPLVVWSFGRFRSLNDRMRIADRGLSLAGIEIDTRYGHADRR</sequence>
<dbReference type="PANTHER" id="PTHR13789:SF309">
    <property type="entry name" value="PUTATIVE (AFU_ORTHOLOGUE AFUA_6G14510)-RELATED"/>
    <property type="match status" value="1"/>
</dbReference>
<evidence type="ECO:0000256" key="1">
    <source>
        <dbReference type="ARBA" id="ARBA00023002"/>
    </source>
</evidence>
<dbReference type="PANTHER" id="PTHR13789">
    <property type="entry name" value="MONOOXYGENASE"/>
    <property type="match status" value="1"/>
</dbReference>
<dbReference type="Gene3D" id="3.50.50.60">
    <property type="entry name" value="FAD/NAD(P)-binding domain"/>
    <property type="match status" value="1"/>
</dbReference>
<keyword evidence="1" id="KW-0560">Oxidoreductase</keyword>
<name>A0A261UCS9_9BORD</name>
<dbReference type="InterPro" id="IPR002938">
    <property type="entry name" value="FAD-bd"/>
</dbReference>
<dbReference type="EMBL" id="NEVS01000004">
    <property type="protein sequence ID" value="OZI59729.1"/>
    <property type="molecule type" value="Genomic_DNA"/>
</dbReference>
<evidence type="ECO:0000313" key="4">
    <source>
        <dbReference type="EMBL" id="OZI59729.1"/>
    </source>
</evidence>
<evidence type="ECO:0000259" key="3">
    <source>
        <dbReference type="Pfam" id="PF01494"/>
    </source>
</evidence>
<dbReference type="GO" id="GO:0071949">
    <property type="term" value="F:FAD binding"/>
    <property type="evidence" value="ECO:0007669"/>
    <property type="project" value="InterPro"/>
</dbReference>
<keyword evidence="2" id="KW-0503">Monooxygenase</keyword>
<dbReference type="Gene3D" id="3.30.9.10">
    <property type="entry name" value="D-Amino Acid Oxidase, subunit A, domain 2"/>
    <property type="match status" value="1"/>
</dbReference>
<dbReference type="AlphaFoldDB" id="A0A261UCS9"/>